<dbReference type="SUPFAM" id="SSF51905">
    <property type="entry name" value="FAD/NAD(P)-binding domain"/>
    <property type="match status" value="1"/>
</dbReference>
<proteinExistence type="predicted"/>
<dbReference type="InterPro" id="IPR023753">
    <property type="entry name" value="FAD/NAD-binding_dom"/>
</dbReference>
<dbReference type="EMBL" id="JACHJV010000001">
    <property type="protein sequence ID" value="MBB4926904.1"/>
    <property type="molecule type" value="Genomic_DNA"/>
</dbReference>
<feature type="domain" description="FAD/NAD(P)-binding" evidence="4">
    <location>
        <begin position="22"/>
        <end position="218"/>
    </location>
</feature>
<sequence>MPYVDGTPPAEVYAKMEADAASYGVEFVWDEVLSAHIDEGHIVVETRSSGAFTGGRLLLAAGTVNELPSWVPDEAWGKSVFDCPYCHTYENDGATFVSVGAGDEALKHALLCRQYASSLTTLISDPAAAESELADRLRKIGADVFVDTIDAATVLPSGGLQLATTSGRELLAGTVVLDFVIRPNQRFTSALGLELNNHGYPRATLFGQTSHPLVYSTGNSPGSPYFMWTGAACSGVNAARKICEDLAYGS</sequence>
<keyword evidence="6" id="KW-1185">Reference proteome</keyword>
<accession>A0A7W7R7U6</accession>
<name>A0A7W7R7U6_KITKI</name>
<organism evidence="5 6">
    <name type="scientific">Kitasatospora kifunensis</name>
    <name type="common">Streptomyces kifunensis</name>
    <dbReference type="NCBI Taxonomy" id="58351"/>
    <lineage>
        <taxon>Bacteria</taxon>
        <taxon>Bacillati</taxon>
        <taxon>Actinomycetota</taxon>
        <taxon>Actinomycetes</taxon>
        <taxon>Kitasatosporales</taxon>
        <taxon>Streptomycetaceae</taxon>
        <taxon>Kitasatospora</taxon>
    </lineage>
</organism>
<comment type="catalytic activity">
    <reaction evidence="3">
        <text>[thioredoxin]-dithiol + NADP(+) = [thioredoxin]-disulfide + NADPH + H(+)</text>
        <dbReference type="Rhea" id="RHEA:20345"/>
        <dbReference type="Rhea" id="RHEA-COMP:10698"/>
        <dbReference type="Rhea" id="RHEA-COMP:10700"/>
        <dbReference type="ChEBI" id="CHEBI:15378"/>
        <dbReference type="ChEBI" id="CHEBI:29950"/>
        <dbReference type="ChEBI" id="CHEBI:50058"/>
        <dbReference type="ChEBI" id="CHEBI:57783"/>
        <dbReference type="ChEBI" id="CHEBI:58349"/>
        <dbReference type="EC" id="1.8.1.9"/>
    </reaction>
</comment>
<dbReference type="InterPro" id="IPR036188">
    <property type="entry name" value="FAD/NAD-bd_sf"/>
</dbReference>
<keyword evidence="1" id="KW-0285">Flavoprotein</keyword>
<evidence type="ECO:0000256" key="3">
    <source>
        <dbReference type="ARBA" id="ARBA00048132"/>
    </source>
</evidence>
<dbReference type="Pfam" id="PF07992">
    <property type="entry name" value="Pyr_redox_2"/>
    <property type="match status" value="1"/>
</dbReference>
<dbReference type="Gene3D" id="3.50.50.60">
    <property type="entry name" value="FAD/NAD(P)-binding domain"/>
    <property type="match status" value="2"/>
</dbReference>
<dbReference type="InterPro" id="IPR050097">
    <property type="entry name" value="Ferredoxin-NADP_redctase_2"/>
</dbReference>
<evidence type="ECO:0000256" key="1">
    <source>
        <dbReference type="ARBA" id="ARBA00022630"/>
    </source>
</evidence>
<comment type="caution">
    <text evidence="5">The sequence shown here is derived from an EMBL/GenBank/DDBJ whole genome shotgun (WGS) entry which is preliminary data.</text>
</comment>
<protein>
    <submittedName>
        <fullName evidence="5">Thioredoxin reductase</fullName>
    </submittedName>
</protein>
<evidence type="ECO:0000313" key="5">
    <source>
        <dbReference type="EMBL" id="MBB4926904.1"/>
    </source>
</evidence>
<dbReference type="PANTHER" id="PTHR48105">
    <property type="entry name" value="THIOREDOXIN REDUCTASE 1-RELATED-RELATED"/>
    <property type="match status" value="1"/>
</dbReference>
<gene>
    <name evidence="5" type="ORF">FHR34_005897</name>
</gene>
<dbReference type="GO" id="GO:0004791">
    <property type="term" value="F:thioredoxin-disulfide reductase (NADPH) activity"/>
    <property type="evidence" value="ECO:0007669"/>
    <property type="project" value="UniProtKB-EC"/>
</dbReference>
<evidence type="ECO:0000313" key="6">
    <source>
        <dbReference type="Proteomes" id="UP000540506"/>
    </source>
</evidence>
<evidence type="ECO:0000259" key="4">
    <source>
        <dbReference type="Pfam" id="PF07992"/>
    </source>
</evidence>
<dbReference type="Proteomes" id="UP000540506">
    <property type="component" value="Unassembled WGS sequence"/>
</dbReference>
<reference evidence="5 6" key="1">
    <citation type="submission" date="2020-08" db="EMBL/GenBank/DDBJ databases">
        <title>Sequencing the genomes of 1000 actinobacteria strains.</title>
        <authorList>
            <person name="Klenk H.-P."/>
        </authorList>
    </citation>
    <scope>NUCLEOTIDE SEQUENCE [LARGE SCALE GENOMIC DNA]</scope>
    <source>
        <strain evidence="5 6">DSM 41654</strain>
    </source>
</reference>
<keyword evidence="2" id="KW-0560">Oxidoreductase</keyword>
<evidence type="ECO:0000256" key="2">
    <source>
        <dbReference type="ARBA" id="ARBA00023002"/>
    </source>
</evidence>
<dbReference type="AlphaFoldDB" id="A0A7W7R7U6"/>